<evidence type="ECO:0000259" key="6">
    <source>
        <dbReference type="Pfam" id="PF13458"/>
    </source>
</evidence>
<dbReference type="Pfam" id="PF13458">
    <property type="entry name" value="Peripla_BP_6"/>
    <property type="match status" value="1"/>
</dbReference>
<keyword evidence="3 5" id="KW-0732">Signal</keyword>
<dbReference type="AlphaFoldDB" id="A0A5E6ZTN7"/>
<protein>
    <submittedName>
        <fullName evidence="7">Leu/Ile/Val-binding protein</fullName>
    </submittedName>
</protein>
<dbReference type="InterPro" id="IPR028082">
    <property type="entry name" value="Peripla_BP_I"/>
</dbReference>
<evidence type="ECO:0000256" key="1">
    <source>
        <dbReference type="ARBA" id="ARBA00010062"/>
    </source>
</evidence>
<evidence type="ECO:0000313" key="7">
    <source>
        <dbReference type="EMBL" id="VVN69109.1"/>
    </source>
</evidence>
<gene>
    <name evidence="7" type="primary">livJ</name>
    <name evidence="7" type="ORF">PS691_00293</name>
</gene>
<reference evidence="7 8" key="1">
    <citation type="submission" date="2019-09" db="EMBL/GenBank/DDBJ databases">
        <authorList>
            <person name="Chandra G."/>
            <person name="Truman W A."/>
        </authorList>
    </citation>
    <scope>NUCLEOTIDE SEQUENCE [LARGE SCALE GENOMIC DNA]</scope>
    <source>
        <strain evidence="7">PS691</strain>
    </source>
</reference>
<name>A0A5E6ZTN7_PSEFL</name>
<evidence type="ECO:0000256" key="2">
    <source>
        <dbReference type="ARBA" id="ARBA00022448"/>
    </source>
</evidence>
<feature type="signal peptide" evidence="5">
    <location>
        <begin position="1"/>
        <end position="27"/>
    </location>
</feature>
<dbReference type="InterPro" id="IPR028081">
    <property type="entry name" value="Leu-bd"/>
</dbReference>
<dbReference type="RefSeq" id="WP_150640418.1">
    <property type="nucleotide sequence ID" value="NZ_CABVHQ010000002.1"/>
</dbReference>
<sequence precursor="true">MSQTFYKKGFLALAVSAALGVSAFAQADIKFGVAGPMTGANASFGEQYMRGAQAAADEINAKGGVNGEKIVLVKGDDACEPKQAVAVANRMVDQDKVAGVVGHFCSSSTIPASEVYSDAGVIAITPGSTNPAVTERGLSAMFRMCGRDDQQGIVAGDYIVDVLKGKKVAVLHDKDTYGQGLADATKAQLTKRGVTPVLYEGLTRGEKDFSAVVTKIRAAGADIVYFGGLHPEAGPLVRQLREQGLKDVKFMSDDGIVTDELVTTAGGPQYVDGVYMTFGADPRMLPESKAVVEQFRKSGYEPEGYTLYAYASVQTLAAGFTGAKSTKGEDAAKWLKANAVKTVMGEKTWDAKGDLKVSDYVVYQWDKDGKYHQLEKQK</sequence>
<dbReference type="SUPFAM" id="SSF53822">
    <property type="entry name" value="Periplasmic binding protein-like I"/>
    <property type="match status" value="1"/>
</dbReference>
<dbReference type="Proteomes" id="UP000337909">
    <property type="component" value="Unassembled WGS sequence"/>
</dbReference>
<comment type="similarity">
    <text evidence="1">Belongs to the leucine-binding protein family.</text>
</comment>
<evidence type="ECO:0000313" key="8">
    <source>
        <dbReference type="Proteomes" id="UP000337909"/>
    </source>
</evidence>
<keyword evidence="4" id="KW-0029">Amino-acid transport</keyword>
<dbReference type="GO" id="GO:0006865">
    <property type="term" value="P:amino acid transport"/>
    <property type="evidence" value="ECO:0007669"/>
    <property type="project" value="UniProtKB-KW"/>
</dbReference>
<feature type="chain" id="PRO_5023143281" evidence="5">
    <location>
        <begin position="28"/>
        <end position="378"/>
    </location>
</feature>
<dbReference type="PANTHER" id="PTHR47151">
    <property type="entry name" value="LEU/ILE/VAL-BINDING ABC TRANSPORTER SUBUNIT"/>
    <property type="match status" value="1"/>
</dbReference>
<dbReference type="Gene3D" id="3.40.50.2300">
    <property type="match status" value="2"/>
</dbReference>
<evidence type="ECO:0000256" key="5">
    <source>
        <dbReference type="SAM" id="SignalP"/>
    </source>
</evidence>
<dbReference type="EMBL" id="CABVHQ010000002">
    <property type="protein sequence ID" value="VVN69109.1"/>
    <property type="molecule type" value="Genomic_DNA"/>
</dbReference>
<organism evidence="7 8">
    <name type="scientific">Pseudomonas fluorescens</name>
    <dbReference type="NCBI Taxonomy" id="294"/>
    <lineage>
        <taxon>Bacteria</taxon>
        <taxon>Pseudomonadati</taxon>
        <taxon>Pseudomonadota</taxon>
        <taxon>Gammaproteobacteria</taxon>
        <taxon>Pseudomonadales</taxon>
        <taxon>Pseudomonadaceae</taxon>
        <taxon>Pseudomonas</taxon>
    </lineage>
</organism>
<evidence type="ECO:0000256" key="4">
    <source>
        <dbReference type="ARBA" id="ARBA00022970"/>
    </source>
</evidence>
<proteinExistence type="inferred from homology"/>
<dbReference type="InterPro" id="IPR000709">
    <property type="entry name" value="Leu_Ile_Val-bd"/>
</dbReference>
<evidence type="ECO:0000256" key="3">
    <source>
        <dbReference type="ARBA" id="ARBA00022729"/>
    </source>
</evidence>
<dbReference type="OrthoDB" id="9768386at2"/>
<feature type="domain" description="Leucine-binding protein" evidence="6">
    <location>
        <begin position="29"/>
        <end position="370"/>
    </location>
</feature>
<dbReference type="PRINTS" id="PR00337">
    <property type="entry name" value="LEUILEVALBP"/>
</dbReference>
<accession>A0A5E6ZTN7</accession>
<dbReference type="CDD" id="cd06342">
    <property type="entry name" value="PBP1_ABC_LIVBP-like"/>
    <property type="match status" value="1"/>
</dbReference>
<dbReference type="PANTHER" id="PTHR47151:SF2">
    <property type="entry name" value="AMINO ACID BINDING PROTEIN"/>
    <property type="match status" value="1"/>
</dbReference>
<keyword evidence="2" id="KW-0813">Transport</keyword>